<evidence type="ECO:0008006" key="3">
    <source>
        <dbReference type="Google" id="ProtNLM"/>
    </source>
</evidence>
<accession>A0A6A7A5M2</accession>
<dbReference type="PANTHER" id="PTHR33112">
    <property type="entry name" value="DOMAIN PROTEIN, PUTATIVE-RELATED"/>
    <property type="match status" value="1"/>
</dbReference>
<keyword evidence="2" id="KW-1185">Reference proteome</keyword>
<dbReference type="PANTHER" id="PTHR33112:SF9">
    <property type="entry name" value="HETEROKARYON INCOMPATIBILITY DOMAIN-CONTAINING PROTEIN"/>
    <property type="match status" value="1"/>
</dbReference>
<reference evidence="1" key="1">
    <citation type="journal article" date="2020" name="Stud. Mycol.">
        <title>101 Dothideomycetes genomes: a test case for predicting lifestyles and emergence of pathogens.</title>
        <authorList>
            <person name="Haridas S."/>
            <person name="Albert R."/>
            <person name="Binder M."/>
            <person name="Bloem J."/>
            <person name="Labutti K."/>
            <person name="Salamov A."/>
            <person name="Andreopoulos B."/>
            <person name="Baker S."/>
            <person name="Barry K."/>
            <person name="Bills G."/>
            <person name="Bluhm B."/>
            <person name="Cannon C."/>
            <person name="Castanera R."/>
            <person name="Culley D."/>
            <person name="Daum C."/>
            <person name="Ezra D."/>
            <person name="Gonzalez J."/>
            <person name="Henrissat B."/>
            <person name="Kuo A."/>
            <person name="Liang C."/>
            <person name="Lipzen A."/>
            <person name="Lutzoni F."/>
            <person name="Magnuson J."/>
            <person name="Mondo S."/>
            <person name="Nolan M."/>
            <person name="Ohm R."/>
            <person name="Pangilinan J."/>
            <person name="Park H.-J."/>
            <person name="Ramirez L."/>
            <person name="Alfaro M."/>
            <person name="Sun H."/>
            <person name="Tritt A."/>
            <person name="Yoshinaga Y."/>
            <person name="Zwiers L.-H."/>
            <person name="Turgeon B."/>
            <person name="Goodwin S."/>
            <person name="Spatafora J."/>
            <person name="Crous P."/>
            <person name="Grigoriev I."/>
        </authorList>
    </citation>
    <scope>NUCLEOTIDE SEQUENCE</scope>
    <source>
        <strain evidence="1">CBS 113818</strain>
    </source>
</reference>
<organism evidence="1 2">
    <name type="scientific">Ophiobolus disseminans</name>
    <dbReference type="NCBI Taxonomy" id="1469910"/>
    <lineage>
        <taxon>Eukaryota</taxon>
        <taxon>Fungi</taxon>
        <taxon>Dikarya</taxon>
        <taxon>Ascomycota</taxon>
        <taxon>Pezizomycotina</taxon>
        <taxon>Dothideomycetes</taxon>
        <taxon>Pleosporomycetidae</taxon>
        <taxon>Pleosporales</taxon>
        <taxon>Pleosporineae</taxon>
        <taxon>Phaeosphaeriaceae</taxon>
        <taxon>Ophiobolus</taxon>
    </lineage>
</organism>
<proteinExistence type="predicted"/>
<protein>
    <recommendedName>
        <fullName evidence="3">Heterokaryon incompatibility domain-containing protein</fullName>
    </recommendedName>
</protein>
<gene>
    <name evidence="1" type="ORF">CC86DRAFT_437656</name>
</gene>
<evidence type="ECO:0000313" key="2">
    <source>
        <dbReference type="Proteomes" id="UP000799424"/>
    </source>
</evidence>
<evidence type="ECO:0000313" key="1">
    <source>
        <dbReference type="EMBL" id="KAF2828453.1"/>
    </source>
</evidence>
<sequence length="257" mass="29204">MALLPVHHEIDRKDSAGQGNYLAGLWEKTLIDNLTWYRETDDGPFHPRPQEWRAPTWSWAAGVGSVHFRQSMNLMPRTFVSIINASMAPKGDDVTGELSSSTLVVQGKCLIGVYQFNGSFSLQSSVSINVSSKAHQHTRMSIELYLKTPAYSMHWDISGGQFSYLIYPDYHLDDSDPLRESQGSAVLVMKVNEKDLGLNEREQGWLVLRMIDCEMRSFERIGVMYTVNDLYDGLTREDRALSDMYDRSARELVLTIV</sequence>
<dbReference type="EMBL" id="MU006222">
    <property type="protein sequence ID" value="KAF2828453.1"/>
    <property type="molecule type" value="Genomic_DNA"/>
</dbReference>
<name>A0A6A7A5M2_9PLEO</name>
<dbReference type="OrthoDB" id="3486565at2759"/>
<dbReference type="AlphaFoldDB" id="A0A6A7A5M2"/>
<dbReference type="Proteomes" id="UP000799424">
    <property type="component" value="Unassembled WGS sequence"/>
</dbReference>